<dbReference type="OrthoDB" id="5587545at2"/>
<name>A0A3D9JRF2_9BACL</name>
<dbReference type="EMBL" id="QRDZ01000011">
    <property type="protein sequence ID" value="RED76681.1"/>
    <property type="molecule type" value="Genomic_DNA"/>
</dbReference>
<dbReference type="Gene3D" id="3.30.429.10">
    <property type="entry name" value="Macrophage Migration Inhibitory Factor"/>
    <property type="match status" value="1"/>
</dbReference>
<dbReference type="InterPro" id="IPR014347">
    <property type="entry name" value="Tautomerase/MIF_sf"/>
</dbReference>
<protein>
    <submittedName>
        <fullName evidence="2">Uncharacterized protein DUF1904</fullName>
    </submittedName>
</protein>
<dbReference type="Proteomes" id="UP000256977">
    <property type="component" value="Unassembled WGS sequence"/>
</dbReference>
<sequence>MPHLLFRGVNPEQVRAISETLVAELAAVCRCPEDYILLECVHTTALFEGKVVPSYPFVEVAWFDRGTAVRDLAAACIDRHIRSLGVPELEIAFRNYEKESYYANGKSLREPAAESVERQTESAERETESLLEENKRLKDELHKARKALASKSAGMGSSMSSKLYDALRE</sequence>
<reference evidence="2 3" key="1">
    <citation type="submission" date="2018-07" db="EMBL/GenBank/DDBJ databases">
        <title>Genomic Encyclopedia of Type Strains, Phase III (KMG-III): the genomes of soil and plant-associated and newly described type strains.</title>
        <authorList>
            <person name="Whitman W."/>
        </authorList>
    </citation>
    <scope>NUCLEOTIDE SEQUENCE [LARGE SCALE GENOMIC DNA]</scope>
    <source>
        <strain evidence="2 3">CECT 7287</strain>
    </source>
</reference>
<dbReference type="SUPFAM" id="SSF55331">
    <property type="entry name" value="Tautomerase/MIF"/>
    <property type="match status" value="1"/>
</dbReference>
<keyword evidence="3" id="KW-1185">Reference proteome</keyword>
<accession>A0A3D9JRF2</accession>
<proteinExistence type="predicted"/>
<feature type="region of interest" description="Disordered" evidence="1">
    <location>
        <begin position="112"/>
        <end position="169"/>
    </location>
</feature>
<evidence type="ECO:0000256" key="1">
    <source>
        <dbReference type="SAM" id="MobiDB-lite"/>
    </source>
</evidence>
<dbReference type="InterPro" id="IPR015017">
    <property type="entry name" value="DUF1904"/>
</dbReference>
<feature type="compositionally biased region" description="Basic and acidic residues" evidence="1">
    <location>
        <begin position="112"/>
        <end position="142"/>
    </location>
</feature>
<organism evidence="2 3">
    <name type="scientific">Cohnella phaseoli</name>
    <dbReference type="NCBI Taxonomy" id="456490"/>
    <lineage>
        <taxon>Bacteria</taxon>
        <taxon>Bacillati</taxon>
        <taxon>Bacillota</taxon>
        <taxon>Bacilli</taxon>
        <taxon>Bacillales</taxon>
        <taxon>Paenibacillaceae</taxon>
        <taxon>Cohnella</taxon>
    </lineage>
</organism>
<evidence type="ECO:0000313" key="2">
    <source>
        <dbReference type="EMBL" id="RED76681.1"/>
    </source>
</evidence>
<dbReference type="Pfam" id="PF08921">
    <property type="entry name" value="DUF1904"/>
    <property type="match status" value="1"/>
</dbReference>
<evidence type="ECO:0000313" key="3">
    <source>
        <dbReference type="Proteomes" id="UP000256977"/>
    </source>
</evidence>
<gene>
    <name evidence="2" type="ORF">DFP98_11165</name>
</gene>
<dbReference type="RefSeq" id="WP_116061484.1">
    <property type="nucleotide sequence ID" value="NZ_QRDZ01000011.1"/>
</dbReference>
<feature type="compositionally biased region" description="Low complexity" evidence="1">
    <location>
        <begin position="149"/>
        <end position="163"/>
    </location>
</feature>
<comment type="caution">
    <text evidence="2">The sequence shown here is derived from an EMBL/GenBank/DDBJ whole genome shotgun (WGS) entry which is preliminary data.</text>
</comment>
<dbReference type="AlphaFoldDB" id="A0A3D9JRF2"/>